<evidence type="ECO:0000313" key="3">
    <source>
        <dbReference type="Proteomes" id="UP000642748"/>
    </source>
</evidence>
<organism evidence="2 3">
    <name type="scientific">Rugosimonospora africana</name>
    <dbReference type="NCBI Taxonomy" id="556532"/>
    <lineage>
        <taxon>Bacteria</taxon>
        <taxon>Bacillati</taxon>
        <taxon>Actinomycetota</taxon>
        <taxon>Actinomycetes</taxon>
        <taxon>Micromonosporales</taxon>
        <taxon>Micromonosporaceae</taxon>
        <taxon>Rugosimonospora</taxon>
    </lineage>
</organism>
<protein>
    <submittedName>
        <fullName evidence="2">Uncharacterized protein</fullName>
    </submittedName>
</protein>
<keyword evidence="3" id="KW-1185">Reference proteome</keyword>
<evidence type="ECO:0000256" key="1">
    <source>
        <dbReference type="SAM" id="Phobius"/>
    </source>
</evidence>
<feature type="transmembrane region" description="Helical" evidence="1">
    <location>
        <begin position="85"/>
        <end position="106"/>
    </location>
</feature>
<dbReference type="RefSeq" id="WP_203918020.1">
    <property type="nucleotide sequence ID" value="NZ_BONZ01000023.1"/>
</dbReference>
<dbReference type="EMBL" id="BONZ01000023">
    <property type="protein sequence ID" value="GIH14354.1"/>
    <property type="molecule type" value="Genomic_DNA"/>
</dbReference>
<gene>
    <name evidence="2" type="ORF">Raf01_25260</name>
</gene>
<sequence>MTSNQPDNWRTTRWNIARAVIGIDLLMFIALGFVVYKLVTGHTDELSPDPFLWTAWIAATGPLVAAFAIALRVMLKPSRPGAWRLTAWSAGLFLGGVSIITAVSILRDGR</sequence>
<feature type="transmembrane region" description="Helical" evidence="1">
    <location>
        <begin position="51"/>
        <end position="73"/>
    </location>
</feature>
<keyword evidence="1" id="KW-0472">Membrane</keyword>
<comment type="caution">
    <text evidence="2">The sequence shown here is derived from an EMBL/GenBank/DDBJ whole genome shotgun (WGS) entry which is preliminary data.</text>
</comment>
<accession>A0A8J3QP02</accession>
<name>A0A8J3QP02_9ACTN</name>
<keyword evidence="1" id="KW-0812">Transmembrane</keyword>
<reference evidence="2" key="1">
    <citation type="submission" date="2021-01" db="EMBL/GenBank/DDBJ databases">
        <title>Whole genome shotgun sequence of Rugosimonospora africana NBRC 104875.</title>
        <authorList>
            <person name="Komaki H."/>
            <person name="Tamura T."/>
        </authorList>
    </citation>
    <scope>NUCLEOTIDE SEQUENCE</scope>
    <source>
        <strain evidence="2">NBRC 104875</strain>
    </source>
</reference>
<evidence type="ECO:0000313" key="2">
    <source>
        <dbReference type="EMBL" id="GIH14354.1"/>
    </source>
</evidence>
<dbReference type="AlphaFoldDB" id="A0A8J3QP02"/>
<proteinExistence type="predicted"/>
<feature type="transmembrane region" description="Helical" evidence="1">
    <location>
        <begin position="20"/>
        <end position="39"/>
    </location>
</feature>
<keyword evidence="1" id="KW-1133">Transmembrane helix</keyword>
<dbReference type="Proteomes" id="UP000642748">
    <property type="component" value="Unassembled WGS sequence"/>
</dbReference>